<comment type="caution">
    <text evidence="2">The sequence shown here is derived from an EMBL/GenBank/DDBJ whole genome shotgun (WGS) entry which is preliminary data.</text>
</comment>
<keyword evidence="3" id="KW-1185">Reference proteome</keyword>
<evidence type="ECO:0000313" key="2">
    <source>
        <dbReference type="EMBL" id="KMZ69957.1"/>
    </source>
</evidence>
<dbReference type="PANTHER" id="PTHR36059">
    <property type="entry name" value="OS02G0175800 PROTEIN"/>
    <property type="match status" value="1"/>
</dbReference>
<evidence type="ECO:0000313" key="3">
    <source>
        <dbReference type="Proteomes" id="UP000036987"/>
    </source>
</evidence>
<keyword evidence="1" id="KW-1133">Transmembrane helix</keyword>
<dbReference type="PANTHER" id="PTHR36059:SF2">
    <property type="entry name" value="OS02G0175800 PROTEIN"/>
    <property type="match status" value="1"/>
</dbReference>
<proteinExistence type="predicted"/>
<feature type="transmembrane region" description="Helical" evidence="1">
    <location>
        <begin position="52"/>
        <end position="69"/>
    </location>
</feature>
<keyword evidence="1" id="KW-0812">Transmembrane</keyword>
<accession>A0A0K9PP04</accession>
<dbReference type="OMA" id="IFHICIG"/>
<protein>
    <submittedName>
        <fullName evidence="2">Fiber protein Fb15</fullName>
    </submittedName>
</protein>
<reference evidence="3" key="1">
    <citation type="journal article" date="2016" name="Nature">
        <title>The genome of the seagrass Zostera marina reveals angiosperm adaptation to the sea.</title>
        <authorList>
            <person name="Olsen J.L."/>
            <person name="Rouze P."/>
            <person name="Verhelst B."/>
            <person name="Lin Y.-C."/>
            <person name="Bayer T."/>
            <person name="Collen J."/>
            <person name="Dattolo E."/>
            <person name="De Paoli E."/>
            <person name="Dittami S."/>
            <person name="Maumus F."/>
            <person name="Michel G."/>
            <person name="Kersting A."/>
            <person name="Lauritano C."/>
            <person name="Lohaus R."/>
            <person name="Toepel M."/>
            <person name="Tonon T."/>
            <person name="Vanneste K."/>
            <person name="Amirebrahimi M."/>
            <person name="Brakel J."/>
            <person name="Bostroem C."/>
            <person name="Chovatia M."/>
            <person name="Grimwood J."/>
            <person name="Jenkins J.W."/>
            <person name="Jueterbock A."/>
            <person name="Mraz A."/>
            <person name="Stam W.T."/>
            <person name="Tice H."/>
            <person name="Bornberg-Bauer E."/>
            <person name="Green P.J."/>
            <person name="Pearson G.A."/>
            <person name="Procaccini G."/>
            <person name="Duarte C.M."/>
            <person name="Schmutz J."/>
            <person name="Reusch T.B.H."/>
            <person name="Van de Peer Y."/>
        </authorList>
    </citation>
    <scope>NUCLEOTIDE SEQUENCE [LARGE SCALE GENOMIC DNA]</scope>
    <source>
        <strain evidence="3">cv. Finnish</strain>
    </source>
</reference>
<organism evidence="2 3">
    <name type="scientific">Zostera marina</name>
    <name type="common">Eelgrass</name>
    <dbReference type="NCBI Taxonomy" id="29655"/>
    <lineage>
        <taxon>Eukaryota</taxon>
        <taxon>Viridiplantae</taxon>
        <taxon>Streptophyta</taxon>
        <taxon>Embryophyta</taxon>
        <taxon>Tracheophyta</taxon>
        <taxon>Spermatophyta</taxon>
        <taxon>Magnoliopsida</taxon>
        <taxon>Liliopsida</taxon>
        <taxon>Zosteraceae</taxon>
        <taxon>Zostera</taxon>
    </lineage>
</organism>
<name>A0A0K9PP04_ZOSMR</name>
<dbReference type="EMBL" id="LFYR01000736">
    <property type="protein sequence ID" value="KMZ69957.1"/>
    <property type="molecule type" value="Genomic_DNA"/>
</dbReference>
<dbReference type="AlphaFoldDB" id="A0A0K9PP04"/>
<dbReference type="Proteomes" id="UP000036987">
    <property type="component" value="Unassembled WGS sequence"/>
</dbReference>
<dbReference type="OrthoDB" id="503863at2759"/>
<gene>
    <name evidence="2" type="ORF">ZOSMA_202G00440</name>
</gene>
<sequence>MRAFYNGIKTMKVRDLPAYVKPMLTLNKAKQTIGKGLDMYHDKYIETNSADPIFHICIGGMIFFYLVNLPEERRHLAHQEKLAAGHH</sequence>
<evidence type="ECO:0000256" key="1">
    <source>
        <dbReference type="SAM" id="Phobius"/>
    </source>
</evidence>
<keyword evidence="1" id="KW-0472">Membrane</keyword>